<proteinExistence type="predicted"/>
<organism evidence="6 7">
    <name type="scientific">Biomphalaria glabrata</name>
    <name type="common">Bloodfluke planorb</name>
    <name type="synonym">Freshwater snail</name>
    <dbReference type="NCBI Taxonomy" id="6526"/>
    <lineage>
        <taxon>Eukaryota</taxon>
        <taxon>Metazoa</taxon>
        <taxon>Spiralia</taxon>
        <taxon>Lophotrochozoa</taxon>
        <taxon>Mollusca</taxon>
        <taxon>Gastropoda</taxon>
        <taxon>Heterobranchia</taxon>
        <taxon>Euthyneura</taxon>
        <taxon>Panpulmonata</taxon>
        <taxon>Hygrophila</taxon>
        <taxon>Lymnaeoidea</taxon>
        <taxon>Planorbidae</taxon>
        <taxon>Biomphalaria</taxon>
    </lineage>
</organism>
<dbReference type="SUPFAM" id="SSF57667">
    <property type="entry name" value="beta-beta-alpha zinc fingers"/>
    <property type="match status" value="2"/>
</dbReference>
<keyword evidence="2 4" id="KW-0863">Zinc-finger</keyword>
<dbReference type="GeneID" id="106076615"/>
<dbReference type="SMART" id="SM00614">
    <property type="entry name" value="ZnF_BED"/>
    <property type="match status" value="2"/>
</dbReference>
<keyword evidence="1" id="KW-0479">Metal-binding</keyword>
<dbReference type="InterPro" id="IPR003656">
    <property type="entry name" value="Znf_BED"/>
</dbReference>
<name>A0A9W3B9M3_BIOGL</name>
<reference evidence="7" key="1">
    <citation type="submission" date="2025-08" db="UniProtKB">
        <authorList>
            <consortium name="RefSeq"/>
        </authorList>
    </citation>
    <scope>IDENTIFICATION</scope>
</reference>
<dbReference type="Gene3D" id="1.20.5.810">
    <property type="entry name" value="AhpD-like"/>
    <property type="match status" value="1"/>
</dbReference>
<dbReference type="Proteomes" id="UP001165740">
    <property type="component" value="Chromosome 9"/>
</dbReference>
<dbReference type="AlphaFoldDB" id="A0A9W3B9M3"/>
<keyword evidence="3" id="KW-0862">Zinc</keyword>
<dbReference type="InterPro" id="IPR036236">
    <property type="entry name" value="Znf_C2H2_sf"/>
</dbReference>
<accession>A0A9W3B9M3</accession>
<dbReference type="InterPro" id="IPR029032">
    <property type="entry name" value="AhpD-like"/>
</dbReference>
<dbReference type="PROSITE" id="PS50808">
    <property type="entry name" value="ZF_BED"/>
    <property type="match status" value="2"/>
</dbReference>
<sequence length="441" mass="51001">MQESFSDYFDKTRMVNEKFKSLFWSYFSPTEPNRAKCNVCYLEFSYAGGSTSNLARHLRTKHPEINLNSQSEYRYQESQAATIIITTQTSSDGECIATIEPFNIIPKEVVKEECLADNHTDYDDGDQRISSIEEVVKEEGLADNHVHLEDSDQRISSLEDQDQSQTENVRHLRKRSLCWSIFKKLDSGKVLCSYCNKVLALPNGNTSNLKRHVRLKHPGVHFSLQAEEIERRKTLRPITRPRFDRVSKSSISYFSVTEESQMPQDMLRLMEETREKLGFVPNVYQALSHRPNEMRAYVTYYETLMEERMGSHLSQSDKEMISIAVSAANKCTYFIIAHSAYFRLCSHNRILADQIAANWETADLDDRQKSILQFAMKLTKCEQLTERDFGNLQNYGLDREDAWDIGALVSFCSLSNRMAFLANMMPNEEFYTLGRESQSEN</sequence>
<evidence type="ECO:0000313" key="6">
    <source>
        <dbReference type="Proteomes" id="UP001165740"/>
    </source>
</evidence>
<gene>
    <name evidence="7" type="primary">LOC106076615</name>
</gene>
<evidence type="ECO:0000256" key="3">
    <source>
        <dbReference type="ARBA" id="ARBA00022833"/>
    </source>
</evidence>
<dbReference type="Gene3D" id="1.20.1290.10">
    <property type="entry name" value="AhpD-like"/>
    <property type="match status" value="1"/>
</dbReference>
<dbReference type="InterPro" id="IPR003779">
    <property type="entry name" value="CMD-like"/>
</dbReference>
<evidence type="ECO:0000313" key="7">
    <source>
        <dbReference type="RefSeq" id="XP_055896156.1"/>
    </source>
</evidence>
<dbReference type="OrthoDB" id="10040445at2759"/>
<dbReference type="GO" id="GO:0003677">
    <property type="term" value="F:DNA binding"/>
    <property type="evidence" value="ECO:0007669"/>
    <property type="project" value="InterPro"/>
</dbReference>
<dbReference type="Pfam" id="PF02627">
    <property type="entry name" value="CMD"/>
    <property type="match status" value="1"/>
</dbReference>
<keyword evidence="6" id="KW-1185">Reference proteome</keyword>
<dbReference type="PANTHER" id="PTHR35446">
    <property type="entry name" value="SI:CH211-175M2.5"/>
    <property type="match status" value="1"/>
</dbReference>
<evidence type="ECO:0000256" key="1">
    <source>
        <dbReference type="ARBA" id="ARBA00022723"/>
    </source>
</evidence>
<dbReference type="RefSeq" id="XP_055896156.1">
    <property type="nucleotide sequence ID" value="XM_056040181.1"/>
</dbReference>
<dbReference type="SUPFAM" id="SSF69118">
    <property type="entry name" value="AhpD-like"/>
    <property type="match status" value="1"/>
</dbReference>
<dbReference type="GO" id="GO:0051920">
    <property type="term" value="F:peroxiredoxin activity"/>
    <property type="evidence" value="ECO:0007669"/>
    <property type="project" value="InterPro"/>
</dbReference>
<evidence type="ECO:0000256" key="4">
    <source>
        <dbReference type="PROSITE-ProRule" id="PRU00027"/>
    </source>
</evidence>
<protein>
    <submittedName>
        <fullName evidence="7">Uncharacterized protein LOC106076615 isoform X1</fullName>
    </submittedName>
</protein>
<evidence type="ECO:0000259" key="5">
    <source>
        <dbReference type="PROSITE" id="PS50808"/>
    </source>
</evidence>
<dbReference type="NCBIfam" id="TIGR01926">
    <property type="entry name" value="peroxid_rel"/>
    <property type="match status" value="1"/>
</dbReference>
<feature type="domain" description="BED-type" evidence="5">
    <location>
        <begin position="18"/>
        <end position="69"/>
    </location>
</feature>
<feature type="domain" description="BED-type" evidence="5">
    <location>
        <begin position="173"/>
        <end position="224"/>
    </location>
</feature>
<dbReference type="InterPro" id="IPR010195">
    <property type="entry name" value="Uncharacterised_peroxidase-rel"/>
</dbReference>
<dbReference type="GO" id="GO:0008270">
    <property type="term" value="F:zinc ion binding"/>
    <property type="evidence" value="ECO:0007669"/>
    <property type="project" value="UniProtKB-KW"/>
</dbReference>
<dbReference type="Pfam" id="PF02892">
    <property type="entry name" value="zf-BED"/>
    <property type="match status" value="2"/>
</dbReference>
<evidence type="ECO:0000256" key="2">
    <source>
        <dbReference type="ARBA" id="ARBA00022771"/>
    </source>
</evidence>
<dbReference type="PANTHER" id="PTHR35446:SF2">
    <property type="entry name" value="CARBOXYMUCONOLACTONE DECARBOXYLASE-LIKE DOMAIN-CONTAINING PROTEIN"/>
    <property type="match status" value="1"/>
</dbReference>